<protein>
    <submittedName>
        <fullName evidence="3">Uncharacterized protein</fullName>
    </submittedName>
</protein>
<organism evidence="3">
    <name type="scientific">Bactrocera dorsalis</name>
    <name type="common">Oriental fruit fly</name>
    <name type="synonym">Dacus dorsalis</name>
    <dbReference type="NCBI Taxonomy" id="27457"/>
    <lineage>
        <taxon>Eukaryota</taxon>
        <taxon>Metazoa</taxon>
        <taxon>Ecdysozoa</taxon>
        <taxon>Arthropoda</taxon>
        <taxon>Hexapoda</taxon>
        <taxon>Insecta</taxon>
        <taxon>Pterygota</taxon>
        <taxon>Neoptera</taxon>
        <taxon>Endopterygota</taxon>
        <taxon>Diptera</taxon>
        <taxon>Brachycera</taxon>
        <taxon>Muscomorpha</taxon>
        <taxon>Tephritoidea</taxon>
        <taxon>Tephritidae</taxon>
        <taxon>Bactrocera</taxon>
        <taxon>Bactrocera</taxon>
    </lineage>
</organism>
<name>A0A034WMG9_BACDO</name>
<feature type="transmembrane region" description="Helical" evidence="2">
    <location>
        <begin position="21"/>
        <end position="42"/>
    </location>
</feature>
<dbReference type="AlphaFoldDB" id="A0A034WMG9"/>
<proteinExistence type="predicted"/>
<accession>A0A034WMG9</accession>
<reference evidence="3" key="1">
    <citation type="journal article" date="2014" name="BMC Genomics">
        <title>Characterizing the developmental transcriptome of the oriental fruit fly, Bactrocera dorsalis (Diptera: Tephritidae) through comparative genomic analysis with Drosophila melanogaster utilizing modENCODE datasets.</title>
        <authorList>
            <person name="Geib S.M."/>
            <person name="Calla B."/>
            <person name="Hall B."/>
            <person name="Hou S."/>
            <person name="Manoukis N.C."/>
        </authorList>
    </citation>
    <scope>NUCLEOTIDE SEQUENCE</scope>
    <source>
        <strain evidence="3">Punador</strain>
    </source>
</reference>
<feature type="non-terminal residue" evidence="3">
    <location>
        <position position="1"/>
    </location>
</feature>
<keyword evidence="2" id="KW-0472">Membrane</keyword>
<evidence type="ECO:0000256" key="1">
    <source>
        <dbReference type="SAM" id="MobiDB-lite"/>
    </source>
</evidence>
<keyword evidence="2" id="KW-0812">Transmembrane</keyword>
<keyword evidence="2" id="KW-1133">Transmembrane helix</keyword>
<evidence type="ECO:0000313" key="3">
    <source>
        <dbReference type="EMBL" id="JAC56721.1"/>
    </source>
</evidence>
<sequence length="150" mass="15446">VQLVKTSHRQHDLDMASQFSSCLLAILLLVCLLGDLTSSFILPNLLGSIISVNFSLMRPPFASIAGSRPTPSSPIVYVILSPVDGESATTTTTQATPTVPVETTTISTPELSPTVATTPVLEPQPTVANAPEPPGGVNGEAAESPPANSA</sequence>
<feature type="compositionally biased region" description="Low complexity" evidence="1">
    <location>
        <begin position="87"/>
        <end position="108"/>
    </location>
</feature>
<dbReference type="EMBL" id="GAKP01002231">
    <property type="protein sequence ID" value="JAC56721.1"/>
    <property type="molecule type" value="Transcribed_RNA"/>
</dbReference>
<feature type="region of interest" description="Disordered" evidence="1">
    <location>
        <begin position="87"/>
        <end position="150"/>
    </location>
</feature>
<evidence type="ECO:0000256" key="2">
    <source>
        <dbReference type="SAM" id="Phobius"/>
    </source>
</evidence>